<feature type="compositionally biased region" description="Acidic residues" evidence="1">
    <location>
        <begin position="388"/>
        <end position="401"/>
    </location>
</feature>
<dbReference type="InterPro" id="IPR046796">
    <property type="entry name" value="Transposase_32_dom"/>
</dbReference>
<dbReference type="Proteomes" id="UP000595140">
    <property type="component" value="Unassembled WGS sequence"/>
</dbReference>
<dbReference type="AlphaFoldDB" id="A0A484KVG8"/>
<gene>
    <name evidence="3" type="ORF">CCAM_LOCUS8913</name>
</gene>
<keyword evidence="4" id="KW-1185">Reference proteome</keyword>
<feature type="compositionally biased region" description="Polar residues" evidence="1">
    <location>
        <begin position="363"/>
        <end position="375"/>
    </location>
</feature>
<feature type="domain" description="Putative plant transposon protein" evidence="2">
    <location>
        <begin position="99"/>
        <end position="274"/>
    </location>
</feature>
<evidence type="ECO:0000256" key="1">
    <source>
        <dbReference type="SAM" id="MobiDB-lite"/>
    </source>
</evidence>
<evidence type="ECO:0000313" key="4">
    <source>
        <dbReference type="Proteomes" id="UP000595140"/>
    </source>
</evidence>
<name>A0A484KVG8_9ASTE</name>
<dbReference type="OrthoDB" id="1425037at2759"/>
<protein>
    <recommendedName>
        <fullName evidence="2">Putative plant transposon protein domain-containing protein</fullName>
    </recommendedName>
</protein>
<feature type="region of interest" description="Disordered" evidence="1">
    <location>
        <begin position="363"/>
        <end position="420"/>
    </location>
</feature>
<dbReference type="Pfam" id="PF20167">
    <property type="entry name" value="Transposase_32"/>
    <property type="match status" value="1"/>
</dbReference>
<evidence type="ECO:0000313" key="3">
    <source>
        <dbReference type="EMBL" id="VFQ67137.1"/>
    </source>
</evidence>
<sequence>MVETRGMLRRFGRDLRIEFWLLAKTEQFTLNAQGREIRSSKATKPGNNTGKPSVKLFTSLTTKAFFTDIVKKSIIMQRNLDVPDFSKKTNFLPILHSKKLFKSVTLPGSFVKRVIQEFYSNLSESCVDVDDPSYHKVFVQGKLYDFSPAVINNFLGTPSNPAITPIAEETVWNDLTNGLRDYQHGKTKVPSSVLKSSYALLLRIAAFHWLPTTHTNTVPLCMATLLYRIKNHAPLDLGRTVYDQVMTFAAAKFKKNKNGLPYPLLVYSILRDQGFEKEENEEEEPILSLLQVDSRHLEGSHFNDMVDTRASGGTAQDPFSVDLQLSFLDKEIKALQMDADYHQEIAQRSTERRNMLIHIAHTLRQTRGAQRQGESLTKHRAAAARPDSEEESLGDSEEESLSSESEGATQDSAEDDSSEE</sequence>
<organism evidence="3 4">
    <name type="scientific">Cuscuta campestris</name>
    <dbReference type="NCBI Taxonomy" id="132261"/>
    <lineage>
        <taxon>Eukaryota</taxon>
        <taxon>Viridiplantae</taxon>
        <taxon>Streptophyta</taxon>
        <taxon>Embryophyta</taxon>
        <taxon>Tracheophyta</taxon>
        <taxon>Spermatophyta</taxon>
        <taxon>Magnoliopsida</taxon>
        <taxon>eudicotyledons</taxon>
        <taxon>Gunneridae</taxon>
        <taxon>Pentapetalae</taxon>
        <taxon>asterids</taxon>
        <taxon>lamiids</taxon>
        <taxon>Solanales</taxon>
        <taxon>Convolvulaceae</taxon>
        <taxon>Cuscuteae</taxon>
        <taxon>Cuscuta</taxon>
        <taxon>Cuscuta subgen. Grammica</taxon>
        <taxon>Cuscuta sect. Cleistogrammica</taxon>
    </lineage>
</organism>
<reference evidence="3 4" key="1">
    <citation type="submission" date="2018-04" db="EMBL/GenBank/DDBJ databases">
        <authorList>
            <person name="Vogel A."/>
        </authorList>
    </citation>
    <scope>NUCLEOTIDE SEQUENCE [LARGE SCALE GENOMIC DNA]</scope>
</reference>
<accession>A0A484KVG8</accession>
<dbReference type="EMBL" id="OOIL02000571">
    <property type="protein sequence ID" value="VFQ67137.1"/>
    <property type="molecule type" value="Genomic_DNA"/>
</dbReference>
<evidence type="ECO:0000259" key="2">
    <source>
        <dbReference type="Pfam" id="PF20167"/>
    </source>
</evidence>
<proteinExistence type="predicted"/>